<keyword evidence="8" id="KW-1185">Reference proteome</keyword>
<reference evidence="7 8" key="1">
    <citation type="submission" date="2014-02" db="EMBL/GenBank/DDBJ databases">
        <title>Single nucleus genome sequencing reveals high similarity among nuclei of an endomycorrhizal fungus.</title>
        <authorList>
            <person name="Lin K."/>
            <person name="Geurts R."/>
            <person name="Zhang Z."/>
            <person name="Limpens E."/>
            <person name="Saunders D.G."/>
            <person name="Mu D."/>
            <person name="Pang E."/>
            <person name="Cao H."/>
            <person name="Cha H."/>
            <person name="Lin T."/>
            <person name="Zhou Q."/>
            <person name="Shang Y."/>
            <person name="Li Y."/>
            <person name="Ivanov S."/>
            <person name="Sharma T."/>
            <person name="Velzen R.V."/>
            <person name="Ruijter N.D."/>
            <person name="Aanen D.K."/>
            <person name="Win J."/>
            <person name="Kamoun S."/>
            <person name="Bisseling T."/>
            <person name="Huang S."/>
        </authorList>
    </citation>
    <scope>NUCLEOTIDE SEQUENCE [LARGE SCALE GENOMIC DNA]</scope>
    <source>
        <strain evidence="8">DAOM197198w</strain>
    </source>
</reference>
<sequence>MSSVEEDGSKENKPRKLTSWIWQYFKEETKEVKKGEECVNVLVMVCQVKEGSSLAICGTEYVRKDSSTGNAISHLHAKHNIVQSGKLFVQTETPRKGKRYTKQQQKELRQFLVDWIISDLLPIHTVQSEAFRRFIYELDLVFTMPCEETVRKIIHEAYNYSFPQLKDMLSVQATSVSLTMDLWTARNRQGYLGVTCSYINQSFKLCEFTLDIAYVRYPHTSAHIKDTLVNILNEWNIREKVYIITTDNASNMKKCVQDMEGVEQLGCTAHTLQLIIGKGMKPAEILIARAKQLIDFFMRPKQSERLEDAQKNFPGLQDELEREITLQNEEEDNEQDEQDIIDPSNTSTYLHTIADTSTRWNSSYLAWNRLLLLKNHINVVLNTLGSQFDQDSKKDYKTLQSIMLSSDEWDLLRDLKPILQPFAEATDLLGGSNYCTFSIMNPILTQIKKQFAPPISYNINHDYGINFQNEETAFDDIIDEEEDNQQFTASSRKLKLKNPINTQGMLNKIKSALYISINHYWKNLTKPDVLLASLLDPRMKDLSFVSSEKGDEIKNLLREKYNEMYTNPTSQPIQPIRSPAKKKKNALLASLRKPSTRSCNEVDEYFQLEEIDLESNPFTWWHEREEKFPILSFLAKKYLSAYACSTASERLFSDAGNLLTAKRTRISPNLFKKLIFLKRNAKHLDSIHKPDDSD</sequence>
<dbReference type="InterPro" id="IPR012337">
    <property type="entry name" value="RNaseH-like_sf"/>
</dbReference>
<keyword evidence="5" id="KW-0539">Nucleus</keyword>
<comment type="caution">
    <text evidence="7">The sequence shown here is derived from an EMBL/GenBank/DDBJ whole genome shotgun (WGS) entry which is preliminary data.</text>
</comment>
<dbReference type="Proteomes" id="UP000022910">
    <property type="component" value="Unassembled WGS sequence"/>
</dbReference>
<dbReference type="EMBL" id="JEMT01012231">
    <property type="protein sequence ID" value="EXX76453.1"/>
    <property type="molecule type" value="Genomic_DNA"/>
</dbReference>
<evidence type="ECO:0000256" key="4">
    <source>
        <dbReference type="ARBA" id="ARBA00022833"/>
    </source>
</evidence>
<keyword evidence="3" id="KW-0863">Zinc-finger</keyword>
<evidence type="ECO:0000259" key="6">
    <source>
        <dbReference type="Pfam" id="PF05699"/>
    </source>
</evidence>
<proteinExistence type="predicted"/>
<dbReference type="GO" id="GO:0005634">
    <property type="term" value="C:nucleus"/>
    <property type="evidence" value="ECO:0007669"/>
    <property type="project" value="UniProtKB-SubCell"/>
</dbReference>
<organism evidence="7 8">
    <name type="scientific">Rhizophagus irregularis (strain DAOM 197198w)</name>
    <name type="common">Glomus intraradices</name>
    <dbReference type="NCBI Taxonomy" id="1432141"/>
    <lineage>
        <taxon>Eukaryota</taxon>
        <taxon>Fungi</taxon>
        <taxon>Fungi incertae sedis</taxon>
        <taxon>Mucoromycota</taxon>
        <taxon>Glomeromycotina</taxon>
        <taxon>Glomeromycetes</taxon>
        <taxon>Glomerales</taxon>
        <taxon>Glomeraceae</taxon>
        <taxon>Rhizophagus</taxon>
    </lineage>
</organism>
<name>A0A015NB52_RHIIW</name>
<dbReference type="OMA" id="WWHEREE"/>
<dbReference type="SUPFAM" id="SSF53098">
    <property type="entry name" value="Ribonuclease H-like"/>
    <property type="match status" value="1"/>
</dbReference>
<comment type="subcellular location">
    <subcellularLocation>
        <location evidence="1">Nucleus</location>
    </subcellularLocation>
</comment>
<keyword evidence="2" id="KW-0479">Metal-binding</keyword>
<evidence type="ECO:0000313" key="8">
    <source>
        <dbReference type="Proteomes" id="UP000022910"/>
    </source>
</evidence>
<dbReference type="STRING" id="1432141.A0A015NB52"/>
<evidence type="ECO:0000256" key="1">
    <source>
        <dbReference type="ARBA" id="ARBA00004123"/>
    </source>
</evidence>
<dbReference type="GO" id="GO:0046983">
    <property type="term" value="F:protein dimerization activity"/>
    <property type="evidence" value="ECO:0007669"/>
    <property type="project" value="InterPro"/>
</dbReference>
<dbReference type="GO" id="GO:0008270">
    <property type="term" value="F:zinc ion binding"/>
    <property type="evidence" value="ECO:0007669"/>
    <property type="project" value="UniProtKB-KW"/>
</dbReference>
<feature type="domain" description="HAT C-terminal dimerisation" evidence="6">
    <location>
        <begin position="601"/>
        <end position="680"/>
    </location>
</feature>
<dbReference type="Pfam" id="PF05699">
    <property type="entry name" value="Dimer_Tnp_hAT"/>
    <property type="match status" value="1"/>
</dbReference>
<evidence type="ECO:0000256" key="2">
    <source>
        <dbReference type="ARBA" id="ARBA00022723"/>
    </source>
</evidence>
<evidence type="ECO:0000256" key="5">
    <source>
        <dbReference type="ARBA" id="ARBA00023242"/>
    </source>
</evidence>
<gene>
    <name evidence="7" type="ORF">RirG_033030</name>
</gene>
<dbReference type="HOGENOM" id="CLU_009123_12_2_1"/>
<dbReference type="PANTHER" id="PTHR46481:SF10">
    <property type="entry name" value="ZINC FINGER BED DOMAIN-CONTAINING PROTEIN 39"/>
    <property type="match status" value="1"/>
</dbReference>
<dbReference type="PANTHER" id="PTHR46481">
    <property type="entry name" value="ZINC FINGER BED DOMAIN-CONTAINING PROTEIN 4"/>
    <property type="match status" value="1"/>
</dbReference>
<dbReference type="InterPro" id="IPR052035">
    <property type="entry name" value="ZnF_BED_domain_contain"/>
</dbReference>
<keyword evidence="4" id="KW-0862">Zinc</keyword>
<accession>A0A015NB52</accession>
<dbReference type="InterPro" id="IPR008906">
    <property type="entry name" value="HATC_C_dom"/>
</dbReference>
<protein>
    <recommendedName>
        <fullName evidence="6">HAT C-terminal dimerisation domain-containing protein</fullName>
    </recommendedName>
</protein>
<evidence type="ECO:0000313" key="7">
    <source>
        <dbReference type="EMBL" id="EXX76453.1"/>
    </source>
</evidence>
<dbReference type="SUPFAM" id="SSF140996">
    <property type="entry name" value="Hermes dimerisation domain"/>
    <property type="match status" value="1"/>
</dbReference>
<evidence type="ECO:0000256" key="3">
    <source>
        <dbReference type="ARBA" id="ARBA00022771"/>
    </source>
</evidence>
<dbReference type="AlphaFoldDB" id="A0A015NB52"/>